<dbReference type="RefSeq" id="WP_155321286.1">
    <property type="nucleotide sequence ID" value="NZ_AP021876.1"/>
</dbReference>
<accession>A0A5K7ZR01</accession>
<dbReference type="Proteomes" id="UP000425960">
    <property type="component" value="Chromosome"/>
</dbReference>
<proteinExistence type="predicted"/>
<sequence length="157" mass="18460">MHHKDIKARIRKQLKTHFPNWHRLTRKEKKEIARQVLEQVIENYDSSKKIATPVPDLIGLSDQQPTEGIMTVEQMAEFIAEHQSDPLFRLYGKHSPHPAIKDIELQYIDSLIDNRIVNKILAPDGYKPAIRYLFPCNMLRAEILKAIKYPEISYRKF</sequence>
<dbReference type="EMBL" id="AP021876">
    <property type="protein sequence ID" value="BBO80273.1"/>
    <property type="molecule type" value="Genomic_DNA"/>
</dbReference>
<dbReference type="KEGG" id="dov:DSCO28_08390"/>
<protein>
    <submittedName>
        <fullName evidence="1">Uncharacterized protein</fullName>
    </submittedName>
</protein>
<gene>
    <name evidence="1" type="ORF">DSCO28_08390</name>
</gene>
<evidence type="ECO:0000313" key="1">
    <source>
        <dbReference type="EMBL" id="BBO80273.1"/>
    </source>
</evidence>
<evidence type="ECO:0000313" key="2">
    <source>
        <dbReference type="Proteomes" id="UP000425960"/>
    </source>
</evidence>
<reference evidence="1 2" key="1">
    <citation type="submission" date="2019-11" db="EMBL/GenBank/DDBJ databases">
        <title>Comparative genomics of hydrocarbon-degrading Desulfosarcina strains.</title>
        <authorList>
            <person name="Watanabe M."/>
            <person name="Kojima H."/>
            <person name="Fukui M."/>
        </authorList>
    </citation>
    <scope>NUCLEOTIDE SEQUENCE [LARGE SCALE GENOMIC DNA]</scope>
    <source>
        <strain evidence="1 2">28bB2T</strain>
    </source>
</reference>
<name>A0A5K7ZR01_9BACT</name>
<organism evidence="1 2">
    <name type="scientific">Desulfosarcina ovata subsp. sediminis</name>
    <dbReference type="NCBI Taxonomy" id="885957"/>
    <lineage>
        <taxon>Bacteria</taxon>
        <taxon>Pseudomonadati</taxon>
        <taxon>Thermodesulfobacteriota</taxon>
        <taxon>Desulfobacteria</taxon>
        <taxon>Desulfobacterales</taxon>
        <taxon>Desulfosarcinaceae</taxon>
        <taxon>Desulfosarcina</taxon>
    </lineage>
</organism>
<dbReference type="AlphaFoldDB" id="A0A5K7ZR01"/>